<dbReference type="Proteomes" id="UP000574390">
    <property type="component" value="Unassembled WGS sequence"/>
</dbReference>
<name>A0A7J6RBF9_PEROL</name>
<comment type="caution">
    <text evidence="1">The sequence shown here is derived from an EMBL/GenBank/DDBJ whole genome shotgun (WGS) entry which is preliminary data.</text>
</comment>
<dbReference type="EMBL" id="JABANM010023270">
    <property type="protein sequence ID" value="KAF4718169.1"/>
    <property type="molecule type" value="Genomic_DNA"/>
</dbReference>
<proteinExistence type="predicted"/>
<gene>
    <name evidence="1" type="ORF">FOZ62_017549</name>
</gene>
<sequence length="82" mass="9460">MQIVSWVPLEDFKQGYSSQSDDPSPIAEQEEVLAEHRDHRHLPAYSTRDPFKPKHVSVVNRLTVSRSVQEPRIDCGRAEVFE</sequence>
<reference evidence="1 2" key="1">
    <citation type="submission" date="2020-04" db="EMBL/GenBank/DDBJ databases">
        <title>Perkinsus olseni comparative genomics.</title>
        <authorList>
            <person name="Bogema D.R."/>
        </authorList>
    </citation>
    <scope>NUCLEOTIDE SEQUENCE [LARGE SCALE GENOMIC DNA]</scope>
    <source>
        <strain evidence="1">ATCC PRA-205</strain>
    </source>
</reference>
<evidence type="ECO:0000313" key="2">
    <source>
        <dbReference type="Proteomes" id="UP000574390"/>
    </source>
</evidence>
<organism evidence="1 2">
    <name type="scientific">Perkinsus olseni</name>
    <name type="common">Perkinsus atlanticus</name>
    <dbReference type="NCBI Taxonomy" id="32597"/>
    <lineage>
        <taxon>Eukaryota</taxon>
        <taxon>Sar</taxon>
        <taxon>Alveolata</taxon>
        <taxon>Perkinsozoa</taxon>
        <taxon>Perkinsea</taxon>
        <taxon>Perkinsida</taxon>
        <taxon>Perkinsidae</taxon>
        <taxon>Perkinsus</taxon>
    </lineage>
</organism>
<dbReference type="AlphaFoldDB" id="A0A7J6RBF9"/>
<evidence type="ECO:0000313" key="1">
    <source>
        <dbReference type="EMBL" id="KAF4718169.1"/>
    </source>
</evidence>
<accession>A0A7J6RBF9</accession>
<protein>
    <submittedName>
        <fullName evidence="1">Uncharacterized protein</fullName>
    </submittedName>
</protein>